<proteinExistence type="predicted"/>
<accession>A0AAC9K9Y2</accession>
<name>A0AAC9K9Y2_9PROT</name>
<gene>
    <name evidence="1" type="ORF">GbCGDNIH9_8718</name>
</gene>
<evidence type="ECO:0000313" key="1">
    <source>
        <dbReference type="EMBL" id="APH54344.1"/>
    </source>
</evidence>
<organism evidence="1 2">
    <name type="scientific">Granulibacter bethesdensis</name>
    <dbReference type="NCBI Taxonomy" id="364410"/>
    <lineage>
        <taxon>Bacteria</taxon>
        <taxon>Pseudomonadati</taxon>
        <taxon>Pseudomonadota</taxon>
        <taxon>Alphaproteobacteria</taxon>
        <taxon>Acetobacterales</taxon>
        <taxon>Acetobacteraceae</taxon>
        <taxon>Granulibacter</taxon>
    </lineage>
</organism>
<evidence type="ECO:0000313" key="2">
    <source>
        <dbReference type="Proteomes" id="UP000182373"/>
    </source>
</evidence>
<sequence length="42" mass="4967">MERASCDRATGQCRYVLLADIIVWIFRIKPFNLTEPVRLNEQ</sequence>
<protein>
    <submittedName>
        <fullName evidence="1">Uncharacterized protein</fullName>
    </submittedName>
</protein>
<dbReference type="AlphaFoldDB" id="A0AAC9K9Y2"/>
<dbReference type="Proteomes" id="UP000182373">
    <property type="component" value="Chromosome"/>
</dbReference>
<dbReference type="EMBL" id="CP018191">
    <property type="protein sequence ID" value="APH54344.1"/>
    <property type="molecule type" value="Genomic_DNA"/>
</dbReference>
<reference evidence="2" key="1">
    <citation type="submission" date="2016-11" db="EMBL/GenBank/DDBJ databases">
        <title>Comparative genomic and phenotypic analysis of Granulibacter bethesdensis clinical isolates from patients with chronic granulomatous disease.</title>
        <authorList>
            <person name="Zarember K.A."/>
            <person name="Porcella S.F."/>
            <person name="Chu J."/>
            <person name="Ding L."/>
            <person name="Dahlstrom E."/>
            <person name="Barbian K."/>
            <person name="Martens C."/>
            <person name="Sykora L."/>
            <person name="Kramer S."/>
            <person name="Pettinato A.M."/>
            <person name="Hong H."/>
            <person name="Wald G."/>
            <person name="Berg L.J."/>
            <person name="Rogge L.S."/>
            <person name="Greenberg D.E."/>
            <person name="Falcone E.L."/>
            <person name="Neves J.F."/>
            <person name="Simoes M.J."/>
            <person name="Casal M."/>
            <person name="Rodriguez-Lopez F.C."/>
            <person name="Zelazny A."/>
            <person name="Gallin J.I."/>
            <person name="Holland S.M."/>
        </authorList>
    </citation>
    <scope>NUCLEOTIDE SEQUENCE [LARGE SCALE GENOMIC DNA]</scope>
    <source>
        <strain evidence="2">NIH9.1</strain>
    </source>
</reference>